<dbReference type="OrthoDB" id="287210at2157"/>
<organism evidence="1 2">
    <name type="scientific">Halorubrum halodurans</name>
    <dbReference type="NCBI Taxonomy" id="1383851"/>
    <lineage>
        <taxon>Archaea</taxon>
        <taxon>Methanobacteriati</taxon>
        <taxon>Methanobacteriota</taxon>
        <taxon>Stenosarchaea group</taxon>
        <taxon>Halobacteria</taxon>
        <taxon>Halobacteriales</taxon>
        <taxon>Haloferacaceae</taxon>
        <taxon>Halorubrum</taxon>
    </lineage>
</organism>
<dbReference type="Proteomes" id="UP000216308">
    <property type="component" value="Unassembled WGS sequence"/>
</dbReference>
<keyword evidence="2" id="KW-1185">Reference proteome</keyword>
<dbReference type="InterPro" id="IPR027417">
    <property type="entry name" value="P-loop_NTPase"/>
</dbReference>
<comment type="caution">
    <text evidence="1">The sequence shown here is derived from an EMBL/GenBank/DDBJ whole genome shotgun (WGS) entry which is preliminary data.</text>
</comment>
<gene>
    <name evidence="1" type="ORF">DJ70_14445</name>
</gene>
<evidence type="ECO:0000313" key="2">
    <source>
        <dbReference type="Proteomes" id="UP000216308"/>
    </source>
</evidence>
<dbReference type="SUPFAM" id="SSF52540">
    <property type="entry name" value="P-loop containing nucleoside triphosphate hydrolases"/>
    <property type="match status" value="1"/>
</dbReference>
<accession>A0A256ICH8</accession>
<name>A0A256ICH8_9EURY</name>
<proteinExistence type="predicted"/>
<protein>
    <submittedName>
        <fullName evidence="1">Uncharacterized protein</fullName>
    </submittedName>
</protein>
<reference evidence="1 2" key="1">
    <citation type="journal article" date="2014" name="Front. Microbiol.">
        <title>Population and genomic analysis of the genus Halorubrum.</title>
        <authorList>
            <person name="Fullmer M.S."/>
            <person name="Soucy S.M."/>
            <person name="Swithers K.S."/>
            <person name="Makkay A.M."/>
            <person name="Wheeler R."/>
            <person name="Ventosa A."/>
            <person name="Gogarten J.P."/>
            <person name="Papke R.T."/>
        </authorList>
    </citation>
    <scope>NUCLEOTIDE SEQUENCE [LARGE SCALE GENOMIC DNA]</scope>
    <source>
        <strain evidence="1 2">Cb34</strain>
    </source>
</reference>
<dbReference type="AlphaFoldDB" id="A0A256ICH8"/>
<sequence>MGNDKTGAYAAAELGSKLRGEDPGENVRSFAGLIDDRRTLALLNYYDGLIDDPIEETEIGRLIIQNAATRTIDEAVRHGSVSQMKSATGLTGQERDGGDLYAAAANELTHEGAIGLVFGSPGSGKTATTLDVAQSWKVRTGGSLIGNTSWDGYDRVVRSDREMLEAMANIEGPVLAVLDEIAQELSGFGSGNKAAEQFSDSLLFIRKKEADHGPHPKRGSVLLVGHTRTKTAKSIRRVASFAINKPSRSDPGVARLLESEGGKDEFTEAGDYKGLTDTAENYPEHEASEFDIILEDDEDGEDVVDAADLKREEAIDKAIRAVERHGMTYADAGDLVGYSAAWVSSRIAEYREGEHGGSLNEAEA</sequence>
<dbReference type="EMBL" id="NHPJ01000129">
    <property type="protein sequence ID" value="OYR54238.1"/>
    <property type="molecule type" value="Genomic_DNA"/>
</dbReference>
<evidence type="ECO:0000313" key="1">
    <source>
        <dbReference type="EMBL" id="OYR54238.1"/>
    </source>
</evidence>
<dbReference type="RefSeq" id="WP_094534220.1">
    <property type="nucleotide sequence ID" value="NZ_NHPJ01000129.1"/>
</dbReference>